<feature type="compositionally biased region" description="Polar residues" evidence="1">
    <location>
        <begin position="16"/>
        <end position="26"/>
    </location>
</feature>
<name>A0AAN8P1T3_POLSC</name>
<dbReference type="Proteomes" id="UP001372834">
    <property type="component" value="Unassembled WGS sequence"/>
</dbReference>
<evidence type="ECO:0000313" key="3">
    <source>
        <dbReference type="Proteomes" id="UP001372834"/>
    </source>
</evidence>
<protein>
    <submittedName>
        <fullName evidence="2">Uncharacterized protein</fullName>
    </submittedName>
</protein>
<organism evidence="2 3">
    <name type="scientific">Polyplax serrata</name>
    <name type="common">Common mouse louse</name>
    <dbReference type="NCBI Taxonomy" id="468196"/>
    <lineage>
        <taxon>Eukaryota</taxon>
        <taxon>Metazoa</taxon>
        <taxon>Ecdysozoa</taxon>
        <taxon>Arthropoda</taxon>
        <taxon>Hexapoda</taxon>
        <taxon>Insecta</taxon>
        <taxon>Pterygota</taxon>
        <taxon>Neoptera</taxon>
        <taxon>Paraneoptera</taxon>
        <taxon>Psocodea</taxon>
        <taxon>Troctomorpha</taxon>
        <taxon>Phthiraptera</taxon>
        <taxon>Anoplura</taxon>
        <taxon>Polyplacidae</taxon>
        <taxon>Polyplax</taxon>
    </lineage>
</organism>
<accession>A0AAN8P1T3</accession>
<proteinExistence type="predicted"/>
<gene>
    <name evidence="2" type="ORF">RUM43_007369</name>
</gene>
<dbReference type="EMBL" id="JAWJWE010000003">
    <property type="protein sequence ID" value="KAK6639099.1"/>
    <property type="molecule type" value="Genomic_DNA"/>
</dbReference>
<dbReference type="AlphaFoldDB" id="A0AAN8P1T3"/>
<feature type="compositionally biased region" description="Low complexity" evidence="1">
    <location>
        <begin position="36"/>
        <end position="46"/>
    </location>
</feature>
<reference evidence="2 3" key="1">
    <citation type="submission" date="2023-10" db="EMBL/GenBank/DDBJ databases">
        <title>Genomes of two closely related lineages of the louse Polyplax serrata with different host specificities.</title>
        <authorList>
            <person name="Martinu J."/>
            <person name="Tarabai H."/>
            <person name="Stefka J."/>
            <person name="Hypsa V."/>
        </authorList>
    </citation>
    <scope>NUCLEOTIDE SEQUENCE [LARGE SCALE GENOMIC DNA]</scope>
    <source>
        <strain evidence="2">HR10_N</strain>
    </source>
</reference>
<sequence length="81" mass="9133">MTELPVTWSFYWQFSTGEKNNKNSPETSRDGKKRTTTTTATTTTAAEKANTSRANEKEFSIIRLPFSVIFVRVAVVNSKQV</sequence>
<evidence type="ECO:0000313" key="2">
    <source>
        <dbReference type="EMBL" id="KAK6639099.1"/>
    </source>
</evidence>
<evidence type="ECO:0000256" key="1">
    <source>
        <dbReference type="SAM" id="MobiDB-lite"/>
    </source>
</evidence>
<feature type="region of interest" description="Disordered" evidence="1">
    <location>
        <begin position="16"/>
        <end position="54"/>
    </location>
</feature>
<comment type="caution">
    <text evidence="2">The sequence shown here is derived from an EMBL/GenBank/DDBJ whole genome shotgun (WGS) entry which is preliminary data.</text>
</comment>